<dbReference type="Pfam" id="PF00561">
    <property type="entry name" value="Abhydrolase_1"/>
    <property type="match status" value="1"/>
</dbReference>
<dbReference type="InterPro" id="IPR050228">
    <property type="entry name" value="Carboxylesterase_BioH"/>
</dbReference>
<proteinExistence type="predicted"/>
<dbReference type="PANTHER" id="PTHR43194:SF4">
    <property type="entry name" value="AB HYDROLASE-1 DOMAIN-CONTAINING PROTEIN"/>
    <property type="match status" value="1"/>
</dbReference>
<keyword evidence="3" id="KW-1185">Reference proteome</keyword>
<comment type="caution">
    <text evidence="2">The sequence shown here is derived from an EMBL/GenBank/DDBJ whole genome shotgun (WGS) entry which is preliminary data.</text>
</comment>
<dbReference type="RefSeq" id="WP_229874143.1">
    <property type="nucleotide sequence ID" value="NZ_BNAU01000001.1"/>
</dbReference>
<dbReference type="Proteomes" id="UP000605897">
    <property type="component" value="Unassembled WGS sequence"/>
</dbReference>
<dbReference type="InterPro" id="IPR000073">
    <property type="entry name" value="AB_hydrolase_1"/>
</dbReference>
<accession>A0ABQ3IJJ0</accession>
<reference evidence="3" key="1">
    <citation type="journal article" date="2019" name="Int. J. Syst. Evol. Microbiol.">
        <title>The Global Catalogue of Microorganisms (GCM) 10K type strain sequencing project: providing services to taxonomists for standard genome sequencing and annotation.</title>
        <authorList>
            <consortium name="The Broad Institute Genomics Platform"/>
            <consortium name="The Broad Institute Genome Sequencing Center for Infectious Disease"/>
            <person name="Wu L."/>
            <person name="Ma J."/>
        </authorList>
    </citation>
    <scope>NUCLEOTIDE SEQUENCE [LARGE SCALE GENOMIC DNA]</scope>
    <source>
        <strain evidence="3">CGMCC 4.7677</strain>
    </source>
</reference>
<organism evidence="2 3">
    <name type="scientific">Amycolatopsis deserti</name>
    <dbReference type="NCBI Taxonomy" id="185696"/>
    <lineage>
        <taxon>Bacteria</taxon>
        <taxon>Bacillati</taxon>
        <taxon>Actinomycetota</taxon>
        <taxon>Actinomycetes</taxon>
        <taxon>Pseudonocardiales</taxon>
        <taxon>Pseudonocardiaceae</taxon>
        <taxon>Amycolatopsis</taxon>
    </lineage>
</organism>
<evidence type="ECO:0000313" key="3">
    <source>
        <dbReference type="Proteomes" id="UP000605897"/>
    </source>
</evidence>
<dbReference type="PANTHER" id="PTHR43194">
    <property type="entry name" value="HYDROLASE ALPHA/BETA FOLD FAMILY"/>
    <property type="match status" value="1"/>
</dbReference>
<dbReference type="EMBL" id="BNAU01000001">
    <property type="protein sequence ID" value="GHE80649.1"/>
    <property type="molecule type" value="Genomic_DNA"/>
</dbReference>
<evidence type="ECO:0000313" key="2">
    <source>
        <dbReference type="EMBL" id="GHE80649.1"/>
    </source>
</evidence>
<protein>
    <submittedName>
        <fullName evidence="2">Esterase</fullName>
    </submittedName>
</protein>
<feature type="domain" description="AB hydrolase-1" evidence="1">
    <location>
        <begin position="60"/>
        <end position="219"/>
    </location>
</feature>
<name>A0ABQ3IJJ0_9PSEU</name>
<dbReference type="InterPro" id="IPR029058">
    <property type="entry name" value="AB_hydrolase_fold"/>
</dbReference>
<dbReference type="Gene3D" id="3.40.50.1820">
    <property type="entry name" value="alpha/beta hydrolase"/>
    <property type="match status" value="1"/>
</dbReference>
<evidence type="ECO:0000259" key="1">
    <source>
        <dbReference type="Pfam" id="PF00561"/>
    </source>
</evidence>
<dbReference type="SUPFAM" id="SSF53474">
    <property type="entry name" value="alpha/beta-Hydrolases"/>
    <property type="match status" value="1"/>
</dbReference>
<gene>
    <name evidence="2" type="ORF">GCM10017786_08560</name>
</gene>
<sequence length="338" mass="35099">MTRTGESAMHAPWTFTQAPVTSRRGFFWVTGDRVAGPDGSRLDSPMYVEWESPVNARPVPVVLVHGGGGQGTDWLATPDGRPGWAGYLVQDRWTVFVVDRPGHGRSPRPDAATAPVPPLEGAAAIFAPGTDEVHTQWPGPGGAGDPAVAQLAAGFTGLPRDLAAAQALEGARLAELLAQTGPAVLITHSAGAPAGWLAADARPDLVKAIVAIEPVGPPFVRIPEAGLSLDWGLTAAPLTYDPPATSAGDLDPRRPRALPRLANLPVAVVEADASPLAAACRPVAEHLNGAGVAAQHLRLAEHGVHGNGHGMMVELNNREVLDVVTGWLDTALAGDDQR</sequence>